<accession>A0A7S3AXR6</accession>
<proteinExistence type="predicted"/>
<sequence>MPASSHSHSTPLSHPDAALPLHPHLPLPPHVAMPPSAFAHAIPQSDALSATTTAAPEAKKRPRQMVQAVIVTASKAAAQDMQDPLKGRVKGREDTRVGCVGHAVSGQTLHPSSFRAGGRSQDRIPPEVEPWHTACWTCERCTFCHDRPSNVAFLACEICGEKRPPAPCMGRVANDGCS</sequence>
<name>A0A7S3AXR6_9EUKA</name>
<reference evidence="2" key="1">
    <citation type="submission" date="2021-01" db="EMBL/GenBank/DDBJ databases">
        <authorList>
            <person name="Corre E."/>
            <person name="Pelletier E."/>
            <person name="Niang G."/>
            <person name="Scheremetjew M."/>
            <person name="Finn R."/>
            <person name="Kale V."/>
            <person name="Holt S."/>
            <person name="Cochrane G."/>
            <person name="Meng A."/>
            <person name="Brown T."/>
            <person name="Cohen L."/>
        </authorList>
    </citation>
    <scope>NUCLEOTIDE SEQUENCE</scope>
    <source>
        <strain evidence="2">CCMP281</strain>
    </source>
</reference>
<organism evidence="2">
    <name type="scientific">Haptolina ericina</name>
    <dbReference type="NCBI Taxonomy" id="156174"/>
    <lineage>
        <taxon>Eukaryota</taxon>
        <taxon>Haptista</taxon>
        <taxon>Haptophyta</taxon>
        <taxon>Prymnesiophyceae</taxon>
        <taxon>Prymnesiales</taxon>
        <taxon>Prymnesiaceae</taxon>
        <taxon>Haptolina</taxon>
    </lineage>
</organism>
<feature type="region of interest" description="Disordered" evidence="1">
    <location>
        <begin position="1"/>
        <end position="28"/>
    </location>
</feature>
<gene>
    <name evidence="2" type="ORF">HERI1096_LOCUS19307</name>
</gene>
<feature type="compositionally biased region" description="Low complexity" evidence="1">
    <location>
        <begin position="1"/>
        <end position="22"/>
    </location>
</feature>
<dbReference type="EMBL" id="HBHX01034837">
    <property type="protein sequence ID" value="CAE0118608.1"/>
    <property type="molecule type" value="Transcribed_RNA"/>
</dbReference>
<evidence type="ECO:0000313" key="2">
    <source>
        <dbReference type="EMBL" id="CAE0118608.1"/>
    </source>
</evidence>
<protein>
    <submittedName>
        <fullName evidence="2">Uncharacterized protein</fullName>
    </submittedName>
</protein>
<evidence type="ECO:0000256" key="1">
    <source>
        <dbReference type="SAM" id="MobiDB-lite"/>
    </source>
</evidence>
<dbReference type="AlphaFoldDB" id="A0A7S3AXR6"/>